<comment type="caution">
    <text evidence="1">The sequence shown here is derived from an EMBL/GenBank/DDBJ whole genome shotgun (WGS) entry which is preliminary data.</text>
</comment>
<name>A0A656QFK1_9BURK</name>
<accession>A0A656QFK1</accession>
<gene>
    <name evidence="1" type="ORF">BG60_11325</name>
</gene>
<evidence type="ECO:0000313" key="2">
    <source>
        <dbReference type="Proteomes" id="UP000027451"/>
    </source>
</evidence>
<dbReference type="AlphaFoldDB" id="A0A656QFK1"/>
<dbReference type="RefSeq" id="WP_034472872.1">
    <property type="nucleotide sequence ID" value="NZ_JFHD01000018.1"/>
</dbReference>
<sequence>MRKEYDLQTDVLATIVAATSFTKNHSDLLTAFATRTDYRSARYVMTRDVYSERPARILDAEDREIAADYHAWIDAQLEAHGGSVRAVWEAYRNAGYRLTEIRPLLHYFVHDRGGEQVSASDRYSSFSSK</sequence>
<evidence type="ECO:0000313" key="1">
    <source>
        <dbReference type="EMBL" id="KDR28537.1"/>
    </source>
</evidence>
<organism evidence="1 2">
    <name type="scientific">Caballeronia zhejiangensis</name>
    <dbReference type="NCBI Taxonomy" id="871203"/>
    <lineage>
        <taxon>Bacteria</taxon>
        <taxon>Pseudomonadati</taxon>
        <taxon>Pseudomonadota</taxon>
        <taxon>Betaproteobacteria</taxon>
        <taxon>Burkholderiales</taxon>
        <taxon>Burkholderiaceae</taxon>
        <taxon>Caballeronia</taxon>
    </lineage>
</organism>
<protein>
    <submittedName>
        <fullName evidence="1">Uncharacterized protein</fullName>
    </submittedName>
</protein>
<reference evidence="1 2" key="1">
    <citation type="submission" date="2014-03" db="EMBL/GenBank/DDBJ databases">
        <title>Draft Genome Sequences of Four Burkholderia Strains.</title>
        <authorList>
            <person name="Liu X.Y."/>
            <person name="Li C.X."/>
            <person name="Xu J.H."/>
        </authorList>
    </citation>
    <scope>NUCLEOTIDE SEQUENCE [LARGE SCALE GENOMIC DNA]</scope>
    <source>
        <strain evidence="1 2">OP-1</strain>
    </source>
</reference>
<proteinExistence type="predicted"/>
<dbReference type="EMBL" id="JFHD01000018">
    <property type="protein sequence ID" value="KDR28537.1"/>
    <property type="molecule type" value="Genomic_DNA"/>
</dbReference>
<dbReference type="Proteomes" id="UP000027451">
    <property type="component" value="Unassembled WGS sequence"/>
</dbReference>
<keyword evidence="2" id="KW-1185">Reference proteome</keyword>